<gene>
    <name evidence="8" type="ORF">MNBD_GAMMA22-2385</name>
</gene>
<feature type="domain" description="Phosphofructokinase" evidence="7">
    <location>
        <begin position="65"/>
        <end position="380"/>
    </location>
</feature>
<dbReference type="GO" id="GO:0003872">
    <property type="term" value="F:6-phosphofructokinase activity"/>
    <property type="evidence" value="ECO:0007669"/>
    <property type="project" value="InterPro"/>
</dbReference>
<feature type="compositionally biased region" description="Basic residues" evidence="6">
    <location>
        <begin position="1"/>
        <end position="58"/>
    </location>
</feature>
<dbReference type="HAMAP" id="MF_01978">
    <property type="entry name" value="Phosphofructokinase_II_B2"/>
    <property type="match status" value="1"/>
</dbReference>
<dbReference type="NCBIfam" id="NF010675">
    <property type="entry name" value="PRK14072.1"/>
    <property type="match status" value="1"/>
</dbReference>
<evidence type="ECO:0000256" key="2">
    <source>
        <dbReference type="ARBA" id="ARBA00022679"/>
    </source>
</evidence>
<reference evidence="8" key="1">
    <citation type="submission" date="2018-06" db="EMBL/GenBank/DDBJ databases">
        <authorList>
            <person name="Zhirakovskaya E."/>
        </authorList>
    </citation>
    <scope>NUCLEOTIDE SEQUENCE</scope>
</reference>
<evidence type="ECO:0000259" key="7">
    <source>
        <dbReference type="Pfam" id="PF00365"/>
    </source>
</evidence>
<dbReference type="Gene3D" id="3.40.50.460">
    <property type="entry name" value="Phosphofructokinase domain"/>
    <property type="match status" value="1"/>
</dbReference>
<name>A0A3B1A1W7_9ZZZZ</name>
<dbReference type="InterPro" id="IPR035966">
    <property type="entry name" value="PKF_sf"/>
</dbReference>
<evidence type="ECO:0000256" key="5">
    <source>
        <dbReference type="ARBA" id="ARBA00022842"/>
    </source>
</evidence>
<organism evidence="8">
    <name type="scientific">hydrothermal vent metagenome</name>
    <dbReference type="NCBI Taxonomy" id="652676"/>
    <lineage>
        <taxon>unclassified sequences</taxon>
        <taxon>metagenomes</taxon>
        <taxon>ecological metagenomes</taxon>
    </lineage>
</organism>
<feature type="region of interest" description="Disordered" evidence="6">
    <location>
        <begin position="1"/>
        <end position="61"/>
    </location>
</feature>
<accession>A0A3B1A1W7</accession>
<keyword evidence="4 8" id="KW-0418">Kinase</keyword>
<dbReference type="InterPro" id="IPR050929">
    <property type="entry name" value="PFKA"/>
</dbReference>
<dbReference type="GO" id="GO:0047334">
    <property type="term" value="F:diphosphate-fructose-6-phosphate 1-phosphotransferase activity"/>
    <property type="evidence" value="ECO:0007669"/>
    <property type="project" value="UniProtKB-EC"/>
</dbReference>
<evidence type="ECO:0000313" key="8">
    <source>
        <dbReference type="EMBL" id="VAW92159.1"/>
    </source>
</evidence>
<evidence type="ECO:0000256" key="1">
    <source>
        <dbReference type="ARBA" id="ARBA00001946"/>
    </source>
</evidence>
<dbReference type="GO" id="GO:0006002">
    <property type="term" value="P:fructose 6-phosphate metabolic process"/>
    <property type="evidence" value="ECO:0007669"/>
    <property type="project" value="InterPro"/>
</dbReference>
<keyword evidence="5" id="KW-0460">Magnesium</keyword>
<dbReference type="InterPro" id="IPR011404">
    <property type="entry name" value="PPi-PFK"/>
</dbReference>
<dbReference type="PRINTS" id="PR00476">
    <property type="entry name" value="PHFRCTKINASE"/>
</dbReference>
<dbReference type="UniPathway" id="UPA00109">
    <property type="reaction ID" value="UER00182"/>
</dbReference>
<dbReference type="SUPFAM" id="SSF53784">
    <property type="entry name" value="Phosphofructokinase"/>
    <property type="match status" value="1"/>
</dbReference>
<keyword evidence="2 8" id="KW-0808">Transferase</keyword>
<evidence type="ECO:0000256" key="3">
    <source>
        <dbReference type="ARBA" id="ARBA00022723"/>
    </source>
</evidence>
<evidence type="ECO:0000256" key="6">
    <source>
        <dbReference type="SAM" id="MobiDB-lite"/>
    </source>
</evidence>
<sequence length="476" mass="52119">MATKKKAKKKVAKKKVAKKKVAKKKAKKKVAKKKVAKKKAKKKVTKKKTAKKKSKKPAPKNAFYAQSGGVTAVINASACGVIETARKNGNKIGKVYAGRNGIIGALLEELIDTSKESASAIAGLRYTPSGAFGSCRFKLKSLEENRREYERLIEVFKAHNIGFFFYNGGGDSADTCYKISQLSEEMGYPIQAIHVPKTVDNDLPITDVCPGFGSVAKYIAISTLEASFDVASMCKTSTKVFVLEVMGRHAGWIAAAGGLASDDEHDIPVVILFPEIEFNQEKFLANVDEKVKTHGYCTVVVSEGTHWPDGRFLAETGLKDAFGHSQLGGCAPVVAQMIQENLGHKYHWGVADYMQRAARHIASKTDVEQAYAMGKAAVQFAIKGENAIMPTIVRKSNKPYKWAVGKADLAKVANVEKMMPENFITSDGFGITKACRDYLVPLIKGEDYPPYKDGMPKYVTLKKVAVEKKLKDDFEL</sequence>
<dbReference type="Gene3D" id="3.40.50.450">
    <property type="match status" value="2"/>
</dbReference>
<dbReference type="EMBL" id="UOFS01000011">
    <property type="protein sequence ID" value="VAW92159.1"/>
    <property type="molecule type" value="Genomic_DNA"/>
</dbReference>
<proteinExistence type="inferred from homology"/>
<dbReference type="Pfam" id="PF00365">
    <property type="entry name" value="PFK"/>
    <property type="match status" value="1"/>
</dbReference>
<dbReference type="EC" id="2.7.1.90" evidence="8"/>
<dbReference type="GO" id="GO:0046872">
    <property type="term" value="F:metal ion binding"/>
    <property type="evidence" value="ECO:0007669"/>
    <property type="project" value="UniProtKB-KW"/>
</dbReference>
<dbReference type="AlphaFoldDB" id="A0A3B1A1W7"/>
<dbReference type="PANTHER" id="PTHR45770">
    <property type="entry name" value="ATP-DEPENDENT 6-PHOSPHOFRUCTOKINASE 1"/>
    <property type="match status" value="1"/>
</dbReference>
<protein>
    <submittedName>
        <fullName evidence="8">Pyrophosphate-dependent fructose 6-phosphate-1-kinase</fullName>
        <ecNumber evidence="8">2.7.1.90</ecNumber>
    </submittedName>
</protein>
<dbReference type="InterPro" id="IPR022953">
    <property type="entry name" value="ATP_PFK"/>
</dbReference>
<keyword evidence="3" id="KW-0479">Metal-binding</keyword>
<dbReference type="InterPro" id="IPR000023">
    <property type="entry name" value="Phosphofructokinase_dom"/>
</dbReference>
<comment type="cofactor">
    <cofactor evidence="1">
        <name>Mg(2+)</name>
        <dbReference type="ChEBI" id="CHEBI:18420"/>
    </cofactor>
</comment>
<evidence type="ECO:0000256" key="4">
    <source>
        <dbReference type="ARBA" id="ARBA00022777"/>
    </source>
</evidence>